<feature type="domain" description="RCC1-like" evidence="4">
    <location>
        <begin position="798"/>
        <end position="1075"/>
    </location>
</feature>
<dbReference type="PANTHER" id="PTHR22870">
    <property type="entry name" value="REGULATOR OF CHROMOSOME CONDENSATION"/>
    <property type="match status" value="1"/>
</dbReference>
<dbReference type="SUPFAM" id="SSF50978">
    <property type="entry name" value="WD40 repeat-like"/>
    <property type="match status" value="1"/>
</dbReference>
<dbReference type="InterPro" id="IPR036322">
    <property type="entry name" value="WD40_repeat_dom_sf"/>
</dbReference>
<dbReference type="Pfam" id="PF25390">
    <property type="entry name" value="WD40_RLD"/>
    <property type="match status" value="1"/>
</dbReference>
<dbReference type="InterPro" id="IPR009091">
    <property type="entry name" value="RCC1/BLIP-II"/>
</dbReference>
<accession>A0A2H1VCP8</accession>
<dbReference type="Gene3D" id="2.130.10.10">
    <property type="entry name" value="YVTN repeat-like/Quinoprotein amine dehydrogenase"/>
    <property type="match status" value="1"/>
</dbReference>
<organism evidence="5">
    <name type="scientific">Spodoptera frugiperda</name>
    <name type="common">Fall armyworm</name>
    <dbReference type="NCBI Taxonomy" id="7108"/>
    <lineage>
        <taxon>Eukaryota</taxon>
        <taxon>Metazoa</taxon>
        <taxon>Ecdysozoa</taxon>
        <taxon>Arthropoda</taxon>
        <taxon>Hexapoda</taxon>
        <taxon>Insecta</taxon>
        <taxon>Pterygota</taxon>
        <taxon>Neoptera</taxon>
        <taxon>Endopterygota</taxon>
        <taxon>Lepidoptera</taxon>
        <taxon>Glossata</taxon>
        <taxon>Ditrysia</taxon>
        <taxon>Noctuoidea</taxon>
        <taxon>Noctuidae</taxon>
        <taxon>Amphipyrinae</taxon>
        <taxon>Spodoptera</taxon>
    </lineage>
</organism>
<dbReference type="SUPFAM" id="SSF50985">
    <property type="entry name" value="RCC1/BLIP-II"/>
    <property type="match status" value="2"/>
</dbReference>
<dbReference type="InterPro" id="IPR015943">
    <property type="entry name" value="WD40/YVTN_repeat-like_dom_sf"/>
</dbReference>
<feature type="region of interest" description="Disordered" evidence="3">
    <location>
        <begin position="935"/>
        <end position="961"/>
    </location>
</feature>
<evidence type="ECO:0000256" key="1">
    <source>
        <dbReference type="ARBA" id="ARBA00022737"/>
    </source>
</evidence>
<evidence type="ECO:0000259" key="4">
    <source>
        <dbReference type="Pfam" id="PF25390"/>
    </source>
</evidence>
<dbReference type="InterPro" id="IPR058923">
    <property type="entry name" value="RCC1-like_dom"/>
</dbReference>
<dbReference type="OrthoDB" id="10253607at2759"/>
<dbReference type="InterPro" id="IPR051210">
    <property type="entry name" value="Ub_ligase/GEF_domain"/>
</dbReference>
<proteinExistence type="predicted"/>
<evidence type="ECO:0000313" key="5">
    <source>
        <dbReference type="EMBL" id="SOQ38628.1"/>
    </source>
</evidence>
<feature type="repeat" description="RCC1" evidence="2">
    <location>
        <begin position="817"/>
        <end position="868"/>
    </location>
</feature>
<dbReference type="Gene3D" id="2.130.10.30">
    <property type="entry name" value="Regulator of chromosome condensation 1/beta-lactamase-inhibitor protein II"/>
    <property type="match status" value="2"/>
</dbReference>
<dbReference type="PANTHER" id="PTHR22870:SF408">
    <property type="entry name" value="OS09G0560450 PROTEIN"/>
    <property type="match status" value="1"/>
</dbReference>
<dbReference type="Pfam" id="PF13540">
    <property type="entry name" value="RCC1_2"/>
    <property type="match status" value="1"/>
</dbReference>
<feature type="repeat" description="RCC1" evidence="2">
    <location>
        <begin position="869"/>
        <end position="918"/>
    </location>
</feature>
<feature type="repeat" description="RCC1" evidence="2">
    <location>
        <begin position="756"/>
        <end position="816"/>
    </location>
</feature>
<gene>
    <name evidence="5" type="ORF">SFRICE_003703</name>
</gene>
<dbReference type="InterPro" id="IPR000408">
    <property type="entry name" value="Reg_chr_condens"/>
</dbReference>
<name>A0A2H1VCP8_SPOFR</name>
<dbReference type="PROSITE" id="PS50012">
    <property type="entry name" value="RCC1_3"/>
    <property type="match status" value="4"/>
</dbReference>
<protein>
    <submittedName>
        <fullName evidence="5">SFRICE_003703</fullName>
    </submittedName>
</protein>
<dbReference type="PROSITE" id="PS00626">
    <property type="entry name" value="RCC1_2"/>
    <property type="match status" value="3"/>
</dbReference>
<dbReference type="EMBL" id="ODYU01001851">
    <property type="protein sequence ID" value="SOQ38628.1"/>
    <property type="molecule type" value="Genomic_DNA"/>
</dbReference>
<evidence type="ECO:0000256" key="2">
    <source>
        <dbReference type="PROSITE-ProRule" id="PRU00235"/>
    </source>
</evidence>
<dbReference type="PRINTS" id="PR00633">
    <property type="entry name" value="RCCNDNSATION"/>
</dbReference>
<sequence>MALQSDHLDFSGLFKLDVLIHLDITTYSFYEVGHKKFFAFTSDKELVFMYINPQLERFEKNYDWDFFDNPIYCMCFEPSGTWVIIVSEQKVLLVPYLPLFIPQNTFDYKWSLSRVTVLPLGNISKPTSLVCWLTKESESVLIIGSKAGTITFYSLDSQTIVGECKVPGEITDLQICFDDSLDLLTLLISISSAQQCKLVLEHRSFGYNWLQQTRAQNDKDKRDSFMSYIKQLSKDKITFFIQGGSKDDNKSQTVEYVLKPTEYLPLFRKGSNNWALTAQYVNGRHFLTAFELTEGTLILESPEEDTPSRTLRPHIKKDGLYIQGLWSQRIIYLVRKKEIEVHSASFSVIQGEALLGAKRDTSELWRAELIGDVKRAHLMSAREPPAMSGGWREPTFMCDLQLPRFSLESCLIVTNKGAYILNTVSEACEWLVGVIMRGGVGAEQSCAALGAPLPALLRAAADMLLSRGKMQPALYLYSLSQSQPDGWVARLGVFGRLNELAVYKQTGNIGSLGDAAITVKILASLLNMTVDNQDNFDTDVKLTALSPIELLELSSFAASVGLWHMLPMFSIHRGYPNLLLSALKSRSDICRGAINCLLGERCLVPLLLEENGQWLFDYIVENCKKFDTNILKCLSLWLNPLQDQLRPVMRDLKQGITSIYTTRLQQLIATFIHIACVIDARDPCPEIHLEVTQTSETWKNQFTPKRSLSCGLAHWAVVDEGNAKIMMTNTPINTELIGRVIDVACGRHHTLVLTENGIYAAGDNSFGQLGVGAAWSGGVGEAAVASGALRPAAGDFSAPLVALAAGHYHSAALDVGGRLYTWGWGVHGQLCHGSIDDEWTPKLVTKFQGRKVLSVGCGACHTVVLMKNGEVWASGAGVFGQLATGARHKSSVPVRVRLQDPAKSIAVGYFHNLALTSKGEVWIWGASPQQVRAAAARRQAEPAADVPSPTSPTAPAAVPDPHLLPYRLDTTHIRGEIVQMAAGWHHSCLLNNFGTLYTWGLNFDGQLGSGDRKQITIPTEVKMVTDSQTDLVKNNTAKTPDNEIKDFKTNALVACGGDFTVYIDNDGKIFASGNTHLQPHSEKDKGGNRVIMMKTTKRVIKIPASRSSNKFLFQPIDRIDIMFPFDIEDLQRNPIEARLNPLASMSDFKKKSWADDMILILKPWLNADNFKDNSNLAAKFAYHNKIYSECLKLLLDHLKCEVQNDQTYVTHTTLEGDEQTDNAATSSKQEQLKLAIKSIMANRIKEVSMSILNEEPYPLIDPSVFKTLPCCCDELKYRKKGASSKTTVNLPENDISLKAAEIIDKCMSIFPVDTELWEVCFRLSKNYFLENHLSISKLEVVLRKYMESNATTMAAAIMYSNDCNQYSKILSPTFYLNMCNQVLNTWG</sequence>
<evidence type="ECO:0000256" key="3">
    <source>
        <dbReference type="SAM" id="MobiDB-lite"/>
    </source>
</evidence>
<feature type="repeat" description="RCC1" evidence="2">
    <location>
        <begin position="994"/>
        <end position="1066"/>
    </location>
</feature>
<keyword evidence="1" id="KW-0677">Repeat</keyword>
<reference evidence="5" key="1">
    <citation type="submission" date="2016-07" db="EMBL/GenBank/DDBJ databases">
        <authorList>
            <person name="Bretaudeau A."/>
        </authorList>
    </citation>
    <scope>NUCLEOTIDE SEQUENCE</scope>
    <source>
        <strain evidence="5">Rice</strain>
        <tissue evidence="5">Whole body</tissue>
    </source>
</reference>